<gene>
    <name evidence="1" type="ORF">LX97_02039</name>
</gene>
<proteinExistence type="predicted"/>
<evidence type="ECO:0000313" key="2">
    <source>
        <dbReference type="Proteomes" id="UP000248584"/>
    </source>
</evidence>
<organism evidence="1 2">
    <name type="scientific">Nonlabens dokdonensis</name>
    <dbReference type="NCBI Taxonomy" id="328515"/>
    <lineage>
        <taxon>Bacteria</taxon>
        <taxon>Pseudomonadati</taxon>
        <taxon>Bacteroidota</taxon>
        <taxon>Flavobacteriia</taxon>
        <taxon>Flavobacteriales</taxon>
        <taxon>Flavobacteriaceae</taxon>
        <taxon>Nonlabens</taxon>
    </lineage>
</organism>
<evidence type="ECO:0000313" key="1">
    <source>
        <dbReference type="EMBL" id="PZX39685.1"/>
    </source>
</evidence>
<dbReference type="EMBL" id="QKZR01000003">
    <property type="protein sequence ID" value="PZX39685.1"/>
    <property type="molecule type" value="Genomic_DNA"/>
</dbReference>
<reference evidence="1 2" key="1">
    <citation type="submission" date="2018-06" db="EMBL/GenBank/DDBJ databases">
        <title>Genomic Encyclopedia of Archaeal and Bacterial Type Strains, Phase II (KMG-II): from individual species to whole genera.</title>
        <authorList>
            <person name="Goeker M."/>
        </authorList>
    </citation>
    <scope>NUCLEOTIDE SEQUENCE [LARGE SCALE GENOMIC DNA]</scope>
    <source>
        <strain evidence="1 2">DSM 17205</strain>
    </source>
</reference>
<dbReference type="Proteomes" id="UP000248584">
    <property type="component" value="Unassembled WGS sequence"/>
</dbReference>
<name>A0ABX5PWZ8_9FLAO</name>
<keyword evidence="2" id="KW-1185">Reference proteome</keyword>
<protein>
    <submittedName>
        <fullName evidence="1">Uncharacterized protein</fullName>
    </submittedName>
</protein>
<sequence length="53" mass="6643">MPLELKFLIHIKWKYKSKDNLTLIILQSHFNRSDFFLFKIDYEHFLIDEKQKE</sequence>
<accession>A0ABX5PWZ8</accession>
<comment type="caution">
    <text evidence="1">The sequence shown here is derived from an EMBL/GenBank/DDBJ whole genome shotgun (WGS) entry which is preliminary data.</text>
</comment>